<name>A0AAN8UQA8_9MAGN</name>
<dbReference type="Proteomes" id="UP001370490">
    <property type="component" value="Unassembled WGS sequence"/>
</dbReference>
<organism evidence="2 3">
    <name type="scientific">Dillenia turbinata</name>
    <dbReference type="NCBI Taxonomy" id="194707"/>
    <lineage>
        <taxon>Eukaryota</taxon>
        <taxon>Viridiplantae</taxon>
        <taxon>Streptophyta</taxon>
        <taxon>Embryophyta</taxon>
        <taxon>Tracheophyta</taxon>
        <taxon>Spermatophyta</taxon>
        <taxon>Magnoliopsida</taxon>
        <taxon>eudicotyledons</taxon>
        <taxon>Gunneridae</taxon>
        <taxon>Pentapetalae</taxon>
        <taxon>Dilleniales</taxon>
        <taxon>Dilleniaceae</taxon>
        <taxon>Dillenia</taxon>
    </lineage>
</organism>
<feature type="chain" id="PRO_5042920040" evidence="1">
    <location>
        <begin position="22"/>
        <end position="174"/>
    </location>
</feature>
<evidence type="ECO:0000313" key="3">
    <source>
        <dbReference type="Proteomes" id="UP001370490"/>
    </source>
</evidence>
<dbReference type="EMBL" id="JBAMMX010000020">
    <property type="protein sequence ID" value="KAK6921218.1"/>
    <property type="molecule type" value="Genomic_DNA"/>
</dbReference>
<keyword evidence="3" id="KW-1185">Reference proteome</keyword>
<proteinExistence type="predicted"/>
<gene>
    <name evidence="2" type="ORF">RJ641_014896</name>
</gene>
<keyword evidence="1" id="KW-0732">Signal</keyword>
<reference evidence="2 3" key="1">
    <citation type="submission" date="2023-12" db="EMBL/GenBank/DDBJ databases">
        <title>A high-quality genome assembly for Dillenia turbinata (Dilleniales).</title>
        <authorList>
            <person name="Chanderbali A."/>
        </authorList>
    </citation>
    <scope>NUCLEOTIDE SEQUENCE [LARGE SCALE GENOMIC DNA]</scope>
    <source>
        <strain evidence="2">LSX21</strain>
        <tissue evidence="2">Leaf</tissue>
    </source>
</reference>
<dbReference type="AlphaFoldDB" id="A0AAN8UQA8"/>
<feature type="signal peptide" evidence="1">
    <location>
        <begin position="1"/>
        <end position="21"/>
    </location>
</feature>
<evidence type="ECO:0000313" key="2">
    <source>
        <dbReference type="EMBL" id="KAK6921218.1"/>
    </source>
</evidence>
<comment type="caution">
    <text evidence="2">The sequence shown here is derived from an EMBL/GenBank/DDBJ whole genome shotgun (WGS) entry which is preliminary data.</text>
</comment>
<evidence type="ECO:0000256" key="1">
    <source>
        <dbReference type="SAM" id="SignalP"/>
    </source>
</evidence>
<sequence>MRRASNLLLLLISSSSPAAQGKVRGISSVHTFSRFQRTSVAQPSCSLSIILMLRTLEANMEFHIPGVKTINPSELWKMLDLLVHHNVVPHNVVPQIANIEFVSNTRSLSLWYLLSPSSSLSLESNINFLDLLRLGLQALMMLRPLTGLSSSFIQPPVCEEWLLLDLASPQTFEN</sequence>
<protein>
    <submittedName>
        <fullName evidence="2">Uncharacterized protein</fullName>
    </submittedName>
</protein>
<accession>A0AAN8UQA8</accession>